<dbReference type="EMBL" id="MTYJ01000301">
    <property type="protein sequence ID" value="OWA53071.1"/>
    <property type="molecule type" value="Genomic_DNA"/>
</dbReference>
<comment type="caution">
    <text evidence="1">The sequence shown here is derived from an EMBL/GenBank/DDBJ whole genome shotgun (WGS) entry which is preliminary data.</text>
</comment>
<dbReference type="Proteomes" id="UP000192578">
    <property type="component" value="Unassembled WGS sequence"/>
</dbReference>
<protein>
    <submittedName>
        <fullName evidence="1">Uncharacterized protein</fullName>
    </submittedName>
</protein>
<evidence type="ECO:0000313" key="1">
    <source>
        <dbReference type="EMBL" id="OWA53071.1"/>
    </source>
</evidence>
<dbReference type="AlphaFoldDB" id="A0A9X6NI69"/>
<reference evidence="2" key="1">
    <citation type="submission" date="2017-01" db="EMBL/GenBank/DDBJ databases">
        <title>Comparative genomics of anhydrobiosis in the tardigrade Hypsibius dujardini.</title>
        <authorList>
            <person name="Yoshida Y."/>
            <person name="Koutsovoulos G."/>
            <person name="Laetsch D."/>
            <person name="Stevens L."/>
            <person name="Kumar S."/>
            <person name="Horikawa D."/>
            <person name="Ishino K."/>
            <person name="Komine S."/>
            <person name="Tomita M."/>
            <person name="Blaxter M."/>
            <person name="Arakawa K."/>
        </authorList>
    </citation>
    <scope>NUCLEOTIDE SEQUENCE [LARGE SCALE GENOMIC DNA]</scope>
    <source>
        <strain evidence="2">Z151</strain>
    </source>
</reference>
<proteinExistence type="predicted"/>
<accession>A0A9X6NI69</accession>
<organism evidence="1 2">
    <name type="scientific">Hypsibius exemplaris</name>
    <name type="common">Freshwater tardigrade</name>
    <dbReference type="NCBI Taxonomy" id="2072580"/>
    <lineage>
        <taxon>Eukaryota</taxon>
        <taxon>Metazoa</taxon>
        <taxon>Ecdysozoa</taxon>
        <taxon>Tardigrada</taxon>
        <taxon>Eutardigrada</taxon>
        <taxon>Parachela</taxon>
        <taxon>Hypsibioidea</taxon>
        <taxon>Hypsibiidae</taxon>
        <taxon>Hypsibius</taxon>
    </lineage>
</organism>
<keyword evidence="2" id="KW-1185">Reference proteome</keyword>
<gene>
    <name evidence="1" type="ORF">BV898_17506</name>
</gene>
<evidence type="ECO:0000313" key="2">
    <source>
        <dbReference type="Proteomes" id="UP000192578"/>
    </source>
</evidence>
<sequence length="82" mass="9134">MTLSKISTFGKISGTGAVSGVEPVPPLLRTTKELVEYFKRNGLSRKLRKTLKTAIQTCKHLQKICKEFHSDTPPYSHLLSCS</sequence>
<name>A0A9X6NI69_HYPEX</name>